<dbReference type="Proteomes" id="UP001589575">
    <property type="component" value="Unassembled WGS sequence"/>
</dbReference>
<evidence type="ECO:0000313" key="2">
    <source>
        <dbReference type="EMBL" id="MFB9072538.1"/>
    </source>
</evidence>
<gene>
    <name evidence="2" type="ORF">ACFFX0_15575</name>
</gene>
<feature type="region of interest" description="Disordered" evidence="1">
    <location>
        <begin position="1"/>
        <end position="64"/>
    </location>
</feature>
<feature type="compositionally biased region" description="Basic residues" evidence="1">
    <location>
        <begin position="13"/>
        <end position="24"/>
    </location>
</feature>
<proteinExistence type="predicted"/>
<comment type="caution">
    <text evidence="2">The sequence shown here is derived from an EMBL/GenBank/DDBJ whole genome shotgun (WGS) entry which is preliminary data.</text>
</comment>
<protein>
    <submittedName>
        <fullName evidence="2">Uncharacterized protein</fullName>
    </submittedName>
</protein>
<sequence>MVVASPAASKPPVFHRKVTRRRSREPRTCSISVPASGGSQGGGTHGRSSVVPSGESSLEVMEPG</sequence>
<reference evidence="2 3" key="1">
    <citation type="submission" date="2024-09" db="EMBL/GenBank/DDBJ databases">
        <authorList>
            <person name="Sun Q."/>
            <person name="Mori K."/>
        </authorList>
    </citation>
    <scope>NUCLEOTIDE SEQUENCE [LARGE SCALE GENOMIC DNA]</scope>
    <source>
        <strain evidence="2 3">CCM 7609</strain>
    </source>
</reference>
<evidence type="ECO:0000256" key="1">
    <source>
        <dbReference type="SAM" id="MobiDB-lite"/>
    </source>
</evidence>
<keyword evidence="3" id="KW-1185">Reference proteome</keyword>
<evidence type="ECO:0000313" key="3">
    <source>
        <dbReference type="Proteomes" id="UP001589575"/>
    </source>
</evidence>
<accession>A0ABV5G236</accession>
<organism evidence="2 3">
    <name type="scientific">Citricoccus parietis</name>
    <dbReference type="NCBI Taxonomy" id="592307"/>
    <lineage>
        <taxon>Bacteria</taxon>
        <taxon>Bacillati</taxon>
        <taxon>Actinomycetota</taxon>
        <taxon>Actinomycetes</taxon>
        <taxon>Micrococcales</taxon>
        <taxon>Micrococcaceae</taxon>
        <taxon>Citricoccus</taxon>
    </lineage>
</organism>
<name>A0ABV5G236_9MICC</name>
<dbReference type="EMBL" id="JBHMFI010000001">
    <property type="protein sequence ID" value="MFB9072538.1"/>
    <property type="molecule type" value="Genomic_DNA"/>
</dbReference>